<gene>
    <name evidence="3" type="ORF">APLA_LOCUS11467</name>
    <name evidence="2" type="ORF">APLA_LOCUS5278</name>
</gene>
<reference evidence="4 5" key="1">
    <citation type="submission" date="2020-04" db="EMBL/GenBank/DDBJ databases">
        <authorList>
            <person name="Wallbank WR R."/>
            <person name="Pardo Diaz C."/>
            <person name="Kozak K."/>
            <person name="Martin S."/>
            <person name="Jiggins C."/>
            <person name="Moest M."/>
            <person name="Warren A I."/>
            <person name="Byers J.R.P. K."/>
            <person name="Montejo-Kovacevich G."/>
            <person name="Yen C E."/>
        </authorList>
    </citation>
    <scope>NUCLEOTIDE SEQUENCE [LARGE SCALE GENOMIC DNA]</scope>
</reference>
<evidence type="ECO:0000313" key="4">
    <source>
        <dbReference type="Proteomes" id="UP000494106"/>
    </source>
</evidence>
<dbReference type="EMBL" id="CADEBD010000288">
    <property type="protein sequence ID" value="CAB3231567.1"/>
    <property type="molecule type" value="Genomic_DNA"/>
</dbReference>
<comment type="caution">
    <text evidence="3">The sequence shown here is derived from an EMBL/GenBank/DDBJ whole genome shotgun (WGS) entry which is preliminary data.</text>
</comment>
<sequence length="455" mass="51925">MNENIVEAEEAELDTGLCVCKDGPTLAILKDVQRMYEEKMNLIERIGGSKKLQLQLDVLRAWVNDLVGQNTLLVRAVEDLEAEATTKLVYERKRQSEVVSELRSELAAVRRRLARKDSDLRGLVEVLRRLREFDNCTLDGIHFFEITESDIFGSFEWRQKKLTGYPRYSKKGCGKLCELKLLNETLKKENVAKDREIRQLNKDAQQYEQTILNLRKEISLTKCTNTPDVSKRDAEVMAGMCCTGTECGDWEPVKDFSEMLQDETLQFQERIQQMESNLKSSSDSVRALRKVNVSLTEEMHAMRRLCAALVEENRAASVRAQFKDDIIREMRRQLKQAKAKLKETSEATELKPKDFVSGDGECPRGSSASYESVTIECVRAQPRRKRDVPLRESLLHRDATGNDSLIKTDIDHSNVLRGHTVSSNAISDAATCEEMRAYDCGHTQESDDDAFLNRE</sequence>
<protein>
    <submittedName>
        <fullName evidence="3">Uncharacterized protein</fullName>
    </submittedName>
</protein>
<feature type="coiled-coil region" evidence="1">
    <location>
        <begin position="320"/>
        <end position="351"/>
    </location>
</feature>
<proteinExistence type="predicted"/>
<dbReference type="EMBL" id="CADEBC010000532">
    <property type="protein sequence ID" value="CAB3248061.1"/>
    <property type="molecule type" value="Genomic_DNA"/>
</dbReference>
<dbReference type="OrthoDB" id="6350415at2759"/>
<keyword evidence="4" id="KW-1185">Reference proteome</keyword>
<accession>A0A8S1AP50</accession>
<keyword evidence="1" id="KW-0175">Coiled coil</keyword>
<dbReference type="Proteomes" id="UP000494106">
    <property type="component" value="Unassembled WGS sequence"/>
</dbReference>
<feature type="coiled-coil region" evidence="1">
    <location>
        <begin position="183"/>
        <end position="217"/>
    </location>
</feature>
<evidence type="ECO:0000256" key="1">
    <source>
        <dbReference type="SAM" id="Coils"/>
    </source>
</evidence>
<evidence type="ECO:0000313" key="5">
    <source>
        <dbReference type="Proteomes" id="UP000494256"/>
    </source>
</evidence>
<dbReference type="AlphaFoldDB" id="A0A8S1AP50"/>
<evidence type="ECO:0000313" key="3">
    <source>
        <dbReference type="EMBL" id="CAB3248061.1"/>
    </source>
</evidence>
<dbReference type="Proteomes" id="UP000494256">
    <property type="component" value="Unassembled WGS sequence"/>
</dbReference>
<evidence type="ECO:0000313" key="2">
    <source>
        <dbReference type="EMBL" id="CAB3231567.1"/>
    </source>
</evidence>
<feature type="coiled-coil region" evidence="1">
    <location>
        <begin position="92"/>
        <end position="119"/>
    </location>
</feature>
<name>A0A8S1AP50_ARCPL</name>
<organism evidence="3 4">
    <name type="scientific">Arctia plantaginis</name>
    <name type="common">Wood tiger moth</name>
    <name type="synonym">Phalaena plantaginis</name>
    <dbReference type="NCBI Taxonomy" id="874455"/>
    <lineage>
        <taxon>Eukaryota</taxon>
        <taxon>Metazoa</taxon>
        <taxon>Ecdysozoa</taxon>
        <taxon>Arthropoda</taxon>
        <taxon>Hexapoda</taxon>
        <taxon>Insecta</taxon>
        <taxon>Pterygota</taxon>
        <taxon>Neoptera</taxon>
        <taxon>Endopterygota</taxon>
        <taxon>Lepidoptera</taxon>
        <taxon>Glossata</taxon>
        <taxon>Ditrysia</taxon>
        <taxon>Noctuoidea</taxon>
        <taxon>Erebidae</taxon>
        <taxon>Arctiinae</taxon>
        <taxon>Arctia</taxon>
    </lineage>
</organism>